<dbReference type="EMBL" id="REGN01003995">
    <property type="protein sequence ID" value="RNA19697.1"/>
    <property type="molecule type" value="Genomic_DNA"/>
</dbReference>
<evidence type="ECO:0000313" key="1">
    <source>
        <dbReference type="EMBL" id="RNA19697.1"/>
    </source>
</evidence>
<comment type="caution">
    <text evidence="1">The sequence shown here is derived from an EMBL/GenBank/DDBJ whole genome shotgun (WGS) entry which is preliminary data.</text>
</comment>
<dbReference type="Proteomes" id="UP000276133">
    <property type="component" value="Unassembled WGS sequence"/>
</dbReference>
<protein>
    <submittedName>
        <fullName evidence="1">Uncharacterized protein</fullName>
    </submittedName>
</protein>
<evidence type="ECO:0000313" key="2">
    <source>
        <dbReference type="Proteomes" id="UP000276133"/>
    </source>
</evidence>
<organism evidence="1 2">
    <name type="scientific">Brachionus plicatilis</name>
    <name type="common">Marine rotifer</name>
    <name type="synonym">Brachionus muelleri</name>
    <dbReference type="NCBI Taxonomy" id="10195"/>
    <lineage>
        <taxon>Eukaryota</taxon>
        <taxon>Metazoa</taxon>
        <taxon>Spiralia</taxon>
        <taxon>Gnathifera</taxon>
        <taxon>Rotifera</taxon>
        <taxon>Eurotatoria</taxon>
        <taxon>Monogononta</taxon>
        <taxon>Pseudotrocha</taxon>
        <taxon>Ploima</taxon>
        <taxon>Brachionidae</taxon>
        <taxon>Brachionus</taxon>
    </lineage>
</organism>
<name>A0A3M7R7Z5_BRAPC</name>
<reference evidence="1 2" key="1">
    <citation type="journal article" date="2018" name="Sci. Rep.">
        <title>Genomic signatures of local adaptation to the degree of environmental predictability in rotifers.</title>
        <authorList>
            <person name="Franch-Gras L."/>
            <person name="Hahn C."/>
            <person name="Garcia-Roger E.M."/>
            <person name="Carmona M.J."/>
            <person name="Serra M."/>
            <person name="Gomez A."/>
        </authorList>
    </citation>
    <scope>NUCLEOTIDE SEQUENCE [LARGE SCALE GENOMIC DNA]</scope>
    <source>
        <strain evidence="1">HYR1</strain>
    </source>
</reference>
<gene>
    <name evidence="1" type="ORF">BpHYR1_030506</name>
</gene>
<accession>A0A3M7R7Z5</accession>
<keyword evidence="2" id="KW-1185">Reference proteome</keyword>
<sequence>MREKFQLYCKPIQQANGVYLGKKLEKNFFYLFEELWMNVFGQSNFMPDNNENEKSQNFL</sequence>
<dbReference type="AlphaFoldDB" id="A0A3M7R7Z5"/>
<proteinExistence type="predicted"/>